<dbReference type="PANTHER" id="PTHR24177:SF473">
    <property type="entry name" value="PROTEIN, PUTATIVE-RELATED"/>
    <property type="match status" value="1"/>
</dbReference>
<evidence type="ECO:0000313" key="3">
    <source>
        <dbReference type="Proteomes" id="UP001341840"/>
    </source>
</evidence>
<evidence type="ECO:0000256" key="1">
    <source>
        <dbReference type="SAM" id="Phobius"/>
    </source>
</evidence>
<keyword evidence="3" id="KW-1185">Reference proteome</keyword>
<organism evidence="2 3">
    <name type="scientific">Stylosanthes scabra</name>
    <dbReference type="NCBI Taxonomy" id="79078"/>
    <lineage>
        <taxon>Eukaryota</taxon>
        <taxon>Viridiplantae</taxon>
        <taxon>Streptophyta</taxon>
        <taxon>Embryophyta</taxon>
        <taxon>Tracheophyta</taxon>
        <taxon>Spermatophyta</taxon>
        <taxon>Magnoliopsida</taxon>
        <taxon>eudicotyledons</taxon>
        <taxon>Gunneridae</taxon>
        <taxon>Pentapetalae</taxon>
        <taxon>rosids</taxon>
        <taxon>fabids</taxon>
        <taxon>Fabales</taxon>
        <taxon>Fabaceae</taxon>
        <taxon>Papilionoideae</taxon>
        <taxon>50 kb inversion clade</taxon>
        <taxon>dalbergioids sensu lato</taxon>
        <taxon>Dalbergieae</taxon>
        <taxon>Pterocarpus clade</taxon>
        <taxon>Stylosanthes</taxon>
    </lineage>
</organism>
<reference evidence="2 3" key="1">
    <citation type="journal article" date="2023" name="Plants (Basel)">
        <title>Bridging the Gap: Combining Genomics and Transcriptomics Approaches to Understand Stylosanthes scabra, an Orphan Legume from the Brazilian Caatinga.</title>
        <authorList>
            <person name="Ferreira-Neto J.R.C."/>
            <person name="da Silva M.D."/>
            <person name="Binneck E."/>
            <person name="de Melo N.F."/>
            <person name="da Silva R.H."/>
            <person name="de Melo A.L.T.M."/>
            <person name="Pandolfi V."/>
            <person name="Bustamante F.O."/>
            <person name="Brasileiro-Vidal A.C."/>
            <person name="Benko-Iseppon A.M."/>
        </authorList>
    </citation>
    <scope>NUCLEOTIDE SEQUENCE [LARGE SCALE GENOMIC DNA]</scope>
    <source>
        <tissue evidence="2">Leaves</tissue>
    </source>
</reference>
<dbReference type="EMBL" id="JASCZI010000040">
    <property type="protein sequence ID" value="MED6107529.1"/>
    <property type="molecule type" value="Genomic_DNA"/>
</dbReference>
<keyword evidence="1" id="KW-0812">Transmembrane</keyword>
<dbReference type="Proteomes" id="UP001341840">
    <property type="component" value="Unassembled WGS sequence"/>
</dbReference>
<proteinExistence type="predicted"/>
<name>A0ABU6Q6Q0_9FABA</name>
<dbReference type="PANTHER" id="PTHR24177">
    <property type="entry name" value="CASKIN"/>
    <property type="match status" value="1"/>
</dbReference>
<feature type="non-terminal residue" evidence="2">
    <location>
        <position position="1"/>
    </location>
</feature>
<gene>
    <name evidence="2" type="ORF">PIB30_014822</name>
</gene>
<keyword evidence="1" id="KW-0472">Membrane</keyword>
<feature type="transmembrane region" description="Helical" evidence="1">
    <location>
        <begin position="159"/>
        <end position="179"/>
    </location>
</feature>
<feature type="transmembrane region" description="Helical" evidence="1">
    <location>
        <begin position="82"/>
        <end position="105"/>
    </location>
</feature>
<accession>A0ABU6Q6Q0</accession>
<feature type="transmembrane region" description="Helical" evidence="1">
    <location>
        <begin position="126"/>
        <end position="153"/>
    </location>
</feature>
<keyword evidence="1" id="KW-1133">Transmembrane helix</keyword>
<sequence>AVKDIVPAGFKSMENKEREIAEKLFYTEHRELSEKVIQDMSETTNTSLVVGTLIVTLGITTALTIRTNTIQGRTPMFDENTWYIIFLLSVGAGVCLTFISIYQYISLMHIQSLKERVDYVNSRERTVMIANLFLMTALGTYCSAAMSANILIFAFFPRWTFFVIAGYCLFSFVWVFRSFRFGPLGPMFSNTAVF</sequence>
<protein>
    <recommendedName>
        <fullName evidence="4">PGG domain-containing protein</fullName>
    </recommendedName>
</protein>
<feature type="transmembrane region" description="Helical" evidence="1">
    <location>
        <begin position="48"/>
        <end position="70"/>
    </location>
</feature>
<evidence type="ECO:0008006" key="4">
    <source>
        <dbReference type="Google" id="ProtNLM"/>
    </source>
</evidence>
<comment type="caution">
    <text evidence="2">The sequence shown here is derived from an EMBL/GenBank/DDBJ whole genome shotgun (WGS) entry which is preliminary data.</text>
</comment>
<evidence type="ECO:0000313" key="2">
    <source>
        <dbReference type="EMBL" id="MED6107529.1"/>
    </source>
</evidence>